<keyword evidence="4" id="KW-1185">Reference proteome</keyword>
<dbReference type="AlphaFoldDB" id="A0AA89CC17"/>
<feature type="compositionally biased region" description="Basic and acidic residues" evidence="1">
    <location>
        <begin position="99"/>
        <end position="109"/>
    </location>
</feature>
<dbReference type="Proteomes" id="UP001186944">
    <property type="component" value="Unassembled WGS sequence"/>
</dbReference>
<name>A0AA89CC17_PINIB</name>
<organism evidence="3 4">
    <name type="scientific">Pinctada imbricata</name>
    <name type="common">Atlantic pearl-oyster</name>
    <name type="synonym">Pinctada martensii</name>
    <dbReference type="NCBI Taxonomy" id="66713"/>
    <lineage>
        <taxon>Eukaryota</taxon>
        <taxon>Metazoa</taxon>
        <taxon>Spiralia</taxon>
        <taxon>Lophotrochozoa</taxon>
        <taxon>Mollusca</taxon>
        <taxon>Bivalvia</taxon>
        <taxon>Autobranchia</taxon>
        <taxon>Pteriomorphia</taxon>
        <taxon>Pterioida</taxon>
        <taxon>Pterioidea</taxon>
        <taxon>Pteriidae</taxon>
        <taxon>Pinctada</taxon>
    </lineage>
</organism>
<evidence type="ECO:0000313" key="3">
    <source>
        <dbReference type="EMBL" id="KAK3108972.1"/>
    </source>
</evidence>
<evidence type="ECO:0000256" key="1">
    <source>
        <dbReference type="SAM" id="MobiDB-lite"/>
    </source>
</evidence>
<evidence type="ECO:0000256" key="2">
    <source>
        <dbReference type="SAM" id="Phobius"/>
    </source>
</evidence>
<proteinExistence type="predicted"/>
<comment type="caution">
    <text evidence="3">The sequence shown here is derived from an EMBL/GenBank/DDBJ whole genome shotgun (WGS) entry which is preliminary data.</text>
</comment>
<gene>
    <name evidence="3" type="ORF">FSP39_020014</name>
</gene>
<feature type="compositionally biased region" description="Polar residues" evidence="1">
    <location>
        <begin position="88"/>
        <end position="98"/>
    </location>
</feature>
<keyword evidence="2" id="KW-0472">Membrane</keyword>
<feature type="region of interest" description="Disordered" evidence="1">
    <location>
        <begin position="69"/>
        <end position="119"/>
    </location>
</feature>
<feature type="region of interest" description="Disordered" evidence="1">
    <location>
        <begin position="345"/>
        <end position="372"/>
    </location>
</feature>
<feature type="transmembrane region" description="Helical" evidence="2">
    <location>
        <begin position="633"/>
        <end position="654"/>
    </location>
</feature>
<accession>A0AA89CC17</accession>
<evidence type="ECO:0000313" key="4">
    <source>
        <dbReference type="Proteomes" id="UP001186944"/>
    </source>
</evidence>
<dbReference type="EMBL" id="VSWD01000001">
    <property type="protein sequence ID" value="KAK3108972.1"/>
    <property type="molecule type" value="Genomic_DNA"/>
</dbReference>
<feature type="compositionally biased region" description="Polar residues" evidence="1">
    <location>
        <begin position="274"/>
        <end position="288"/>
    </location>
</feature>
<protein>
    <submittedName>
        <fullName evidence="3">Uncharacterized protein</fullName>
    </submittedName>
</protein>
<feature type="region of interest" description="Disordered" evidence="1">
    <location>
        <begin position="274"/>
        <end position="303"/>
    </location>
</feature>
<keyword evidence="2" id="KW-1133">Transmembrane helix</keyword>
<keyword evidence="2" id="KW-0812">Transmembrane</keyword>
<sequence length="678" mass="77296">MEDKSFKPLSTEEPVSSDKYINEVWKKALTNAMRILPVEFESFLKSENGILCTKDLTLEITQISQDLECGAKENEEEDDIQKSDEDFSTQSQDANPQEQMDKYLERRSNDSPPEDEFEHGVNITMSDNHADESVNDDDLLGLNINDSKDLVIKESLDSPWQNFEMEQNATQVNMFNEQTDENPRTDAHKECKSVLGDANNDSNEFIIDQARKENHQSGSMERFQNNMTEECFTESSGPQEIYSDETIQSNLGGNVCQEYEFDISFLFEEEETDSSNILTSESTMLNRQTSEKKSDEDDDGRGICVSEHEDVRSFEDVSTDKYFSRKSTSPDDLMYMSTECTSYKDEKEISQSETNIDGINKSEGPKDSPVNFDGEKLACSACMIEEREKNSKPKAKPQRIKSGATSTLMTIQHSLKKVNPGRIKAKKVKRKLIHTRDKARVAIKDKMLVPFKCKPKQIKHILRKRLPKERLKLISSALCIETFTLRISFNDSQMFTAYFTRDGKEFLPPIHMTDMKCVQRVRNLQVTSLLIEVILMVLQQVGVRVLLTGTVLLTLLEFFIDKICQLKPQIEKVIEAFNKNDDFQKATQIVSLVVECFNSKLIVDFMKILFKNLGQVALMAIVAETILKISVLIGTGAVAMVAQIMVILIPAVNFRRKFENLALIRKINMELLQDKTGK</sequence>
<reference evidence="3" key="1">
    <citation type="submission" date="2019-08" db="EMBL/GenBank/DDBJ databases">
        <title>The improved chromosome-level genome for the pearl oyster Pinctada fucata martensii using PacBio sequencing and Hi-C.</title>
        <authorList>
            <person name="Zheng Z."/>
        </authorList>
    </citation>
    <scope>NUCLEOTIDE SEQUENCE</scope>
    <source>
        <strain evidence="3">ZZ-2019</strain>
        <tissue evidence="3">Adductor muscle</tissue>
    </source>
</reference>